<accession>K9FCT9</accession>
<comment type="caution">
    <text evidence="1">The sequence shown here is derived from an EMBL/GenBank/DDBJ whole genome shotgun (WGS) entry which is preliminary data.</text>
</comment>
<dbReference type="PROSITE" id="PS51257">
    <property type="entry name" value="PROKAR_LIPOPROTEIN"/>
    <property type="match status" value="1"/>
</dbReference>
<dbReference type="HOGENOM" id="CLU_2469791_0_0_1"/>
<sequence>MLLLVFRPFPKRRFSFLFIFSSNLSLSVTVTLSSCPWGVSLFTCLSRSRQSHRSDESRAVLTMLRYHDSKVSISTLDKGKKNGVSHPT</sequence>
<reference evidence="2" key="1">
    <citation type="journal article" date="2012" name="BMC Genomics">
        <title>Genome sequence of the necrotrophic fungus Penicillium digitatum, the main postharvest pathogen of citrus.</title>
        <authorList>
            <person name="Marcet-Houben M."/>
            <person name="Ballester A.-R."/>
            <person name="de la Fuente B."/>
            <person name="Harries E."/>
            <person name="Marcos J.F."/>
            <person name="Gonzalez-Candelas L."/>
            <person name="Gabaldon T."/>
        </authorList>
    </citation>
    <scope>NUCLEOTIDE SEQUENCE [LARGE SCALE GENOMIC DNA]</scope>
    <source>
        <strain evidence="2">PHI26 / CECT 20796</strain>
    </source>
</reference>
<organism evidence="1 2">
    <name type="scientific">Penicillium digitatum (strain PHI26 / CECT 20796)</name>
    <name type="common">Green mold</name>
    <dbReference type="NCBI Taxonomy" id="1170229"/>
    <lineage>
        <taxon>Eukaryota</taxon>
        <taxon>Fungi</taxon>
        <taxon>Dikarya</taxon>
        <taxon>Ascomycota</taxon>
        <taxon>Pezizomycotina</taxon>
        <taxon>Eurotiomycetes</taxon>
        <taxon>Eurotiomycetidae</taxon>
        <taxon>Eurotiales</taxon>
        <taxon>Aspergillaceae</taxon>
        <taxon>Penicillium</taxon>
    </lineage>
</organism>
<protein>
    <submittedName>
        <fullName evidence="1">Uncharacterized protein</fullName>
    </submittedName>
</protein>
<dbReference type="EMBL" id="AKCT01000267">
    <property type="protein sequence ID" value="EKV07064.1"/>
    <property type="molecule type" value="Genomic_DNA"/>
</dbReference>
<name>K9FCT9_PEND2</name>
<evidence type="ECO:0000313" key="1">
    <source>
        <dbReference type="EMBL" id="EKV07064.1"/>
    </source>
</evidence>
<proteinExistence type="predicted"/>
<gene>
    <name evidence="1" type="ORF">PDIG_75780</name>
</gene>
<dbReference type="Proteomes" id="UP000009882">
    <property type="component" value="Unassembled WGS sequence"/>
</dbReference>
<dbReference type="AlphaFoldDB" id="K9FCT9"/>
<dbReference type="InParanoid" id="K9FCT9"/>
<keyword evidence="2" id="KW-1185">Reference proteome</keyword>
<evidence type="ECO:0000313" key="2">
    <source>
        <dbReference type="Proteomes" id="UP000009882"/>
    </source>
</evidence>